<keyword evidence="3" id="KW-0132">Cell division</keyword>
<dbReference type="Gene3D" id="1.10.10.580">
    <property type="entry name" value="Structural maintenance of chromosome 1. Chain E"/>
    <property type="match status" value="1"/>
</dbReference>
<dbReference type="InterPro" id="IPR003768">
    <property type="entry name" value="ScpA"/>
</dbReference>
<dbReference type="GO" id="GO:0005737">
    <property type="term" value="C:cytoplasm"/>
    <property type="evidence" value="ECO:0007669"/>
    <property type="project" value="UniProtKB-SubCell"/>
</dbReference>
<keyword evidence="1 3" id="KW-0159">Chromosome partition</keyword>
<keyword evidence="3" id="KW-0963">Cytoplasm</keyword>
<gene>
    <name evidence="3 4" type="primary">scpA</name>
    <name evidence="4" type="ORF">ERIC2_c13060</name>
</gene>
<sequence>METFFRIQYHHKRKKNRGGGLLKLKVLYKLDVFEGPLDLLLHLIDKSEVDIYNIPVKEITDQYLEYVQAMQELELEVTSEFLVMAATLLSIKSKMLLPKPPEIEMDFDYYQEDEMDPRAELVQKLVEYRKFKAVADVLREKEVERSLVYTREPEDLSPFLPEKQENPVKGLEIGDLVLAFQRTFRKMVHRNSVAKIQRDEISVKDRMKEVVGNLAVQGGTMMFSDLFDVHMTREDLVVTFLALLELMKIKRIQCFQYHLFDDIMIKSREEGLHAELPTDEIRY</sequence>
<evidence type="ECO:0000313" key="4">
    <source>
        <dbReference type="EMBL" id="AHD05133.1"/>
    </source>
</evidence>
<dbReference type="AlphaFoldDB" id="V9W4P5"/>
<dbReference type="GO" id="GO:0007059">
    <property type="term" value="P:chromosome segregation"/>
    <property type="evidence" value="ECO:0007669"/>
    <property type="project" value="UniProtKB-UniRule"/>
</dbReference>
<comment type="subunit">
    <text evidence="3">Component of a cohesin-like complex composed of ScpA, ScpB and the Smc homodimer, in which ScpA and ScpB bind to the head domain of Smc. The presence of the three proteins is required for the association of the complex with DNA.</text>
</comment>
<dbReference type="InterPro" id="IPR023093">
    <property type="entry name" value="ScpA-like_C"/>
</dbReference>
<protein>
    <recommendedName>
        <fullName evidence="2 3">Segregation and condensation protein A</fullName>
    </recommendedName>
</protein>
<comment type="subcellular location">
    <subcellularLocation>
        <location evidence="3">Cytoplasm</location>
    </subcellularLocation>
    <text evidence="3">Associated with two foci at the outer edges of the nucleoid region in young cells, and at four foci within both cell halves in older cells.</text>
</comment>
<dbReference type="PANTHER" id="PTHR33969">
    <property type="entry name" value="SEGREGATION AND CONDENSATION PROTEIN A"/>
    <property type="match status" value="1"/>
</dbReference>
<dbReference type="PATRIC" id="fig|697284.3.peg.1243"/>
<keyword evidence="5" id="KW-1185">Reference proteome</keyword>
<dbReference type="HOGENOM" id="CLU_038686_3_1_9"/>
<dbReference type="KEGG" id="plv:ERIC2_c13060"/>
<dbReference type="Gene3D" id="6.10.250.2410">
    <property type="match status" value="1"/>
</dbReference>
<keyword evidence="3" id="KW-0131">Cell cycle</keyword>
<evidence type="ECO:0000256" key="3">
    <source>
        <dbReference type="HAMAP-Rule" id="MF_01805"/>
    </source>
</evidence>
<dbReference type="EMBL" id="CP003355">
    <property type="protein sequence ID" value="AHD05133.1"/>
    <property type="molecule type" value="Genomic_DNA"/>
</dbReference>
<evidence type="ECO:0000256" key="1">
    <source>
        <dbReference type="ARBA" id="ARBA00022829"/>
    </source>
</evidence>
<dbReference type="HAMAP" id="MF_01805">
    <property type="entry name" value="ScpA"/>
    <property type="match status" value="1"/>
</dbReference>
<comment type="similarity">
    <text evidence="3">Belongs to the ScpA family.</text>
</comment>
<dbReference type="GO" id="GO:0006260">
    <property type="term" value="P:DNA replication"/>
    <property type="evidence" value="ECO:0007669"/>
    <property type="project" value="UniProtKB-UniRule"/>
</dbReference>
<name>V9W4P5_9BACL</name>
<comment type="function">
    <text evidence="3">Participates in chromosomal partition during cell division. May act via the formation of a condensin-like complex containing Smc and ScpB that pull DNA away from mid-cell into both cell halves.</text>
</comment>
<dbReference type="GO" id="GO:0051301">
    <property type="term" value="P:cell division"/>
    <property type="evidence" value="ECO:0007669"/>
    <property type="project" value="UniProtKB-KW"/>
</dbReference>
<dbReference type="Pfam" id="PF02616">
    <property type="entry name" value="SMC_ScpA"/>
    <property type="match status" value="1"/>
</dbReference>
<evidence type="ECO:0000256" key="2">
    <source>
        <dbReference type="ARBA" id="ARBA00044777"/>
    </source>
</evidence>
<dbReference type="Proteomes" id="UP000029431">
    <property type="component" value="Chromosome"/>
</dbReference>
<dbReference type="eggNOG" id="COG1354">
    <property type="taxonomic scope" value="Bacteria"/>
</dbReference>
<reference evidence="4 5" key="1">
    <citation type="journal article" date="2014" name="PLoS ONE">
        <title>How to Kill the Honey Bee Larva: Genomic Potential and Virulence Mechanisms of Paenibacillus larvae.</title>
        <authorList>
            <person name="Djukic M."/>
            <person name="Brzuszkiewicz E."/>
            <person name="Funfhaus A."/>
            <person name="Voss J."/>
            <person name="Gollnow K."/>
            <person name="Poppinga L."/>
            <person name="Liesegang H."/>
            <person name="Garcia-Gonzalez E."/>
            <person name="Genersch E."/>
            <person name="Daniel R."/>
        </authorList>
    </citation>
    <scope>NUCLEOTIDE SEQUENCE [LARGE SCALE GENOMIC DNA]</scope>
    <source>
        <strain evidence="4 5">DSM 25430</strain>
    </source>
</reference>
<proteinExistence type="inferred from homology"/>
<accession>V9W4P5</accession>
<dbReference type="PANTHER" id="PTHR33969:SF2">
    <property type="entry name" value="SEGREGATION AND CONDENSATION PROTEIN A"/>
    <property type="match status" value="1"/>
</dbReference>
<organism evidence="4 5">
    <name type="scientific">Paenibacillus larvae subsp. larvae DSM 25430</name>
    <dbReference type="NCBI Taxonomy" id="697284"/>
    <lineage>
        <taxon>Bacteria</taxon>
        <taxon>Bacillati</taxon>
        <taxon>Bacillota</taxon>
        <taxon>Bacilli</taxon>
        <taxon>Bacillales</taxon>
        <taxon>Paenibacillaceae</taxon>
        <taxon>Paenibacillus</taxon>
    </lineage>
</organism>
<evidence type="ECO:0000313" key="5">
    <source>
        <dbReference type="Proteomes" id="UP000029431"/>
    </source>
</evidence>